<feature type="region of interest" description="Disordered" evidence="1">
    <location>
        <begin position="1"/>
        <end position="37"/>
    </location>
</feature>
<accession>A0A834NAL5</accession>
<feature type="compositionally biased region" description="Gly residues" evidence="1">
    <location>
        <begin position="13"/>
        <end position="32"/>
    </location>
</feature>
<protein>
    <submittedName>
        <fullName evidence="2">Uncharacterized protein</fullName>
    </submittedName>
</protein>
<dbReference type="EMBL" id="JACSDY010000017">
    <property type="protein sequence ID" value="KAF7401945.1"/>
    <property type="molecule type" value="Genomic_DNA"/>
</dbReference>
<reference evidence="2" key="1">
    <citation type="journal article" date="2020" name="G3 (Bethesda)">
        <title>High-Quality Assemblies for Three Invasive Social Wasps from the &lt;i&gt;Vespula&lt;/i&gt; Genus.</title>
        <authorList>
            <person name="Harrop T.W.R."/>
            <person name="Guhlin J."/>
            <person name="McLaughlin G.M."/>
            <person name="Permina E."/>
            <person name="Stockwell P."/>
            <person name="Gilligan J."/>
            <person name="Le Lec M.F."/>
            <person name="Gruber M.A.M."/>
            <person name="Quinn O."/>
            <person name="Lovegrove M."/>
            <person name="Duncan E.J."/>
            <person name="Remnant E.J."/>
            <person name="Van Eeckhoven J."/>
            <person name="Graham B."/>
            <person name="Knapp R.A."/>
            <person name="Langford K.W."/>
            <person name="Kronenberg Z."/>
            <person name="Press M.O."/>
            <person name="Eacker S.M."/>
            <person name="Wilson-Rankin E.E."/>
            <person name="Purcell J."/>
            <person name="Lester P.J."/>
            <person name="Dearden P.K."/>
        </authorList>
    </citation>
    <scope>NUCLEOTIDE SEQUENCE</scope>
    <source>
        <strain evidence="2">Volc-1</strain>
    </source>
</reference>
<evidence type="ECO:0000256" key="1">
    <source>
        <dbReference type="SAM" id="MobiDB-lite"/>
    </source>
</evidence>
<evidence type="ECO:0000313" key="2">
    <source>
        <dbReference type="EMBL" id="KAF7401945.1"/>
    </source>
</evidence>
<organism evidence="2 3">
    <name type="scientific">Vespula pensylvanica</name>
    <name type="common">Western yellow jacket</name>
    <name type="synonym">Wasp</name>
    <dbReference type="NCBI Taxonomy" id="30213"/>
    <lineage>
        <taxon>Eukaryota</taxon>
        <taxon>Metazoa</taxon>
        <taxon>Ecdysozoa</taxon>
        <taxon>Arthropoda</taxon>
        <taxon>Hexapoda</taxon>
        <taxon>Insecta</taxon>
        <taxon>Pterygota</taxon>
        <taxon>Neoptera</taxon>
        <taxon>Endopterygota</taxon>
        <taxon>Hymenoptera</taxon>
        <taxon>Apocrita</taxon>
        <taxon>Aculeata</taxon>
        <taxon>Vespoidea</taxon>
        <taxon>Vespidae</taxon>
        <taxon>Vespinae</taxon>
        <taxon>Vespula</taxon>
    </lineage>
</organism>
<evidence type="ECO:0000313" key="3">
    <source>
        <dbReference type="Proteomes" id="UP000600918"/>
    </source>
</evidence>
<comment type="caution">
    <text evidence="2">The sequence shown here is derived from an EMBL/GenBank/DDBJ whole genome shotgun (WGS) entry which is preliminary data.</text>
</comment>
<sequence>MKIEKGSSVRLNGKGGDGGGSGGGGGGGGGSSSGLAVGIYEASGPSAPLCDSPRWRQRRTVPVKTTPAIIEEALKPKPRKYLLIIIPSYHSFMDSSVLVKVNN</sequence>
<proteinExistence type="predicted"/>
<keyword evidence="3" id="KW-1185">Reference proteome</keyword>
<gene>
    <name evidence="2" type="ORF">H0235_015281</name>
</gene>
<dbReference type="AlphaFoldDB" id="A0A834NAL5"/>
<dbReference type="Proteomes" id="UP000600918">
    <property type="component" value="Unassembled WGS sequence"/>
</dbReference>
<name>A0A834NAL5_VESPE</name>